<feature type="compositionally biased region" description="Acidic residues" evidence="1">
    <location>
        <begin position="180"/>
        <end position="192"/>
    </location>
</feature>
<feature type="region of interest" description="Disordered" evidence="1">
    <location>
        <begin position="1"/>
        <end position="21"/>
    </location>
</feature>
<feature type="compositionally biased region" description="Low complexity" evidence="1">
    <location>
        <begin position="224"/>
        <end position="247"/>
    </location>
</feature>
<sequence length="247" mass="25294">MHAPDDDAAAPGDAPRRARDRRARVARVAAVGGEAPSPRLVRAFGGRGGGFALRVVYGVTECCVYQCGREAEIGDVGAPLTRLTTVAIADGEVLLGGPLVEGASLAAVRVARRLEARLAWGKDFLGREEASSNDAFDPRKLVAAPSVRAYAASLARRPPATGDDAADDDVEAAAPGTADDVLEDDARDDDVEAAAPGTADDVLEDAVSEARGRARSARPKRATSPRSRPSSPPSGASTTAGSGARSA</sequence>
<reference evidence="2 3" key="1">
    <citation type="submission" date="2024-03" db="EMBL/GenBank/DDBJ databases">
        <title>Aureococcus anophagefferens CCMP1851 and Kratosvirus quantuckense: Draft genome of a second virus-susceptible host strain in the model system.</title>
        <authorList>
            <person name="Chase E."/>
            <person name="Truchon A.R."/>
            <person name="Schepens W."/>
            <person name="Wilhelm S.W."/>
        </authorList>
    </citation>
    <scope>NUCLEOTIDE SEQUENCE [LARGE SCALE GENOMIC DNA]</scope>
    <source>
        <strain evidence="2 3">CCMP1851</strain>
    </source>
</reference>
<evidence type="ECO:0008006" key="4">
    <source>
        <dbReference type="Google" id="ProtNLM"/>
    </source>
</evidence>
<dbReference type="Proteomes" id="UP001363151">
    <property type="component" value="Unassembled WGS sequence"/>
</dbReference>
<dbReference type="SUPFAM" id="SSF56801">
    <property type="entry name" value="Acetyl-CoA synthetase-like"/>
    <property type="match status" value="1"/>
</dbReference>
<feature type="compositionally biased region" description="Basic residues" evidence="1">
    <location>
        <begin position="213"/>
        <end position="223"/>
    </location>
</feature>
<gene>
    <name evidence="2" type="ORF">SO694_00029390</name>
</gene>
<feature type="region of interest" description="Disordered" evidence="1">
    <location>
        <begin position="177"/>
        <end position="247"/>
    </location>
</feature>
<evidence type="ECO:0000313" key="2">
    <source>
        <dbReference type="EMBL" id="KAK7239846.1"/>
    </source>
</evidence>
<name>A0ABR1FVZ4_AURAN</name>
<accession>A0ABR1FVZ4</accession>
<keyword evidence="3" id="KW-1185">Reference proteome</keyword>
<protein>
    <recommendedName>
        <fullName evidence="4">AMP-dependent synthetase/ligase domain-containing protein</fullName>
    </recommendedName>
</protein>
<comment type="caution">
    <text evidence="2">The sequence shown here is derived from an EMBL/GenBank/DDBJ whole genome shotgun (WGS) entry which is preliminary data.</text>
</comment>
<proteinExistence type="predicted"/>
<evidence type="ECO:0000313" key="3">
    <source>
        <dbReference type="Proteomes" id="UP001363151"/>
    </source>
</evidence>
<dbReference type="Gene3D" id="3.40.50.12780">
    <property type="entry name" value="N-terminal domain of ligase-like"/>
    <property type="match status" value="1"/>
</dbReference>
<dbReference type="EMBL" id="JBBJCI010000222">
    <property type="protein sequence ID" value="KAK7239846.1"/>
    <property type="molecule type" value="Genomic_DNA"/>
</dbReference>
<organism evidence="2 3">
    <name type="scientific">Aureococcus anophagefferens</name>
    <name type="common">Harmful bloom alga</name>
    <dbReference type="NCBI Taxonomy" id="44056"/>
    <lineage>
        <taxon>Eukaryota</taxon>
        <taxon>Sar</taxon>
        <taxon>Stramenopiles</taxon>
        <taxon>Ochrophyta</taxon>
        <taxon>Pelagophyceae</taxon>
        <taxon>Pelagomonadales</taxon>
        <taxon>Pelagomonadaceae</taxon>
        <taxon>Aureococcus</taxon>
    </lineage>
</organism>
<dbReference type="InterPro" id="IPR042099">
    <property type="entry name" value="ANL_N_sf"/>
</dbReference>
<evidence type="ECO:0000256" key="1">
    <source>
        <dbReference type="SAM" id="MobiDB-lite"/>
    </source>
</evidence>